<dbReference type="EMBL" id="CP127162">
    <property type="protein sequence ID" value="WIV20252.1"/>
    <property type="molecule type" value="Genomic_DNA"/>
</dbReference>
<protein>
    <submittedName>
        <fullName evidence="1">Uncharacterized protein</fullName>
    </submittedName>
</protein>
<evidence type="ECO:0000313" key="2">
    <source>
        <dbReference type="Proteomes" id="UP001236415"/>
    </source>
</evidence>
<organism evidence="1 2">
    <name type="scientific">Paenibacillus polygoni</name>
    <dbReference type="NCBI Taxonomy" id="3050112"/>
    <lineage>
        <taxon>Bacteria</taxon>
        <taxon>Bacillati</taxon>
        <taxon>Bacillota</taxon>
        <taxon>Bacilli</taxon>
        <taxon>Bacillales</taxon>
        <taxon>Paenibacillaceae</taxon>
        <taxon>Paenibacillus</taxon>
    </lineage>
</organism>
<evidence type="ECO:0000313" key="1">
    <source>
        <dbReference type="EMBL" id="WIV20252.1"/>
    </source>
</evidence>
<dbReference type="SUPFAM" id="SSF50969">
    <property type="entry name" value="YVTN repeat-like/Quinoprotein amine dehydrogenase"/>
    <property type="match status" value="1"/>
</dbReference>
<dbReference type="RefSeq" id="WP_285747023.1">
    <property type="nucleotide sequence ID" value="NZ_CP127162.1"/>
</dbReference>
<gene>
    <name evidence="1" type="ORF">QPK24_06035</name>
</gene>
<keyword evidence="2" id="KW-1185">Reference proteome</keyword>
<reference evidence="1 2" key="1">
    <citation type="submission" date="2023-06" db="EMBL/GenBank/DDBJ databases">
        <title>Paenibacillus polygonum sp. nov., an endophytic bacterium, isolated from Polygonum lapathifolium L. in Nanji Wetland National Nature Reserve, South of Poyang Lake, Jiangxi Province, China.</title>
        <authorList>
            <person name="Yu Z."/>
        </authorList>
    </citation>
    <scope>NUCLEOTIDE SEQUENCE [LARGE SCALE GENOMIC DNA]</scope>
    <source>
        <strain evidence="1 2">C31</strain>
    </source>
</reference>
<name>A0ABY8X407_9BACL</name>
<dbReference type="InterPro" id="IPR011044">
    <property type="entry name" value="Quino_amine_DH_bsu"/>
</dbReference>
<accession>A0ABY8X407</accession>
<proteinExistence type="predicted"/>
<dbReference type="Proteomes" id="UP001236415">
    <property type="component" value="Chromosome"/>
</dbReference>
<sequence length="322" mass="36961">MFQYKITADKKIIISNGTVLQTFDVSKFSQIDGLALDEDEIKVAISGILLNGESVLEIIGLSNSEDGNTIIAGINGTDLVWLSHDHLLINTGNHISRITISTSQIEPIHKFSRVSYAPIHLSISPSKEKLAYLRWKSDSQRICLYNRSTNESEHFKVSCRSYCWLDDRTILYSNLNGIKLLDVENGKISIFLKDAKSLLRFPEFKYRCSELSTIIEGSKETYSVKDVENPLYLNQRIFFQVIASNEQRECYSAILSTDLEKKDIQQHHFQKGRYHENYYADSSNSIFLYSREANDRDFRLLPSPGVPTGALVFYNQDWDWDE</sequence>